<organism evidence="1 2">
    <name type="scientific">Paludibacterium denitrificans</name>
    <dbReference type="NCBI Taxonomy" id="2675226"/>
    <lineage>
        <taxon>Bacteria</taxon>
        <taxon>Pseudomonadati</taxon>
        <taxon>Pseudomonadota</taxon>
        <taxon>Betaproteobacteria</taxon>
        <taxon>Neisseriales</taxon>
        <taxon>Chromobacteriaceae</taxon>
        <taxon>Paludibacterium</taxon>
    </lineage>
</organism>
<dbReference type="RefSeq" id="WP_230369580.1">
    <property type="nucleotide sequence ID" value="NZ_WLYX01000001.1"/>
</dbReference>
<dbReference type="EMBL" id="WLYX01000001">
    <property type="protein sequence ID" value="MTD32930.1"/>
    <property type="molecule type" value="Genomic_DNA"/>
</dbReference>
<dbReference type="Proteomes" id="UP000446658">
    <property type="component" value="Unassembled WGS sequence"/>
</dbReference>
<reference evidence="1 2" key="1">
    <citation type="submission" date="2019-11" db="EMBL/GenBank/DDBJ databases">
        <title>Draft genome sequence of Paludibacterium sp. dN18-1.</title>
        <authorList>
            <person name="Im W.-T."/>
        </authorList>
    </citation>
    <scope>NUCLEOTIDE SEQUENCE [LARGE SCALE GENOMIC DNA]</scope>
    <source>
        <strain evidence="2">dN 18-1</strain>
    </source>
</reference>
<keyword evidence="2" id="KW-1185">Reference proteome</keyword>
<gene>
    <name evidence="1" type="ORF">GKE73_05970</name>
</gene>
<protein>
    <submittedName>
        <fullName evidence="1">Uncharacterized protein</fullName>
    </submittedName>
</protein>
<proteinExistence type="predicted"/>
<accession>A0A844GC55</accession>
<evidence type="ECO:0000313" key="1">
    <source>
        <dbReference type="EMBL" id="MTD32930.1"/>
    </source>
</evidence>
<sequence>MPLEFIAALPAVTAVRPLADDGPQWSAGQTLTLTVLAMDDGTLSARTETGASLSLSANWPDLSPSDVLTLRVQATLPALQLALLNIRAAEPSVESPSGALLPRGPEPEALQALHWARPEPMSLAQNWRLLLLGQLIGGARQREQSEHRRFSSGLLSAEAGMSLGRWLAEGAKPLQPPVGEPWWFPLLARKGLPIRPGLGRFSEPATSDGLEEETALLLEVELQGLGWLLLCLRPTPGALVILTLVAETETALQQVRQRIAGMTYAGRPVQLRLLQGPVRGRRLAEPVPAWQQVAHNLSPDLFAVAAQALLRLAENRESA</sequence>
<name>A0A844GC55_9NEIS</name>
<comment type="caution">
    <text evidence="1">The sequence shown here is derived from an EMBL/GenBank/DDBJ whole genome shotgun (WGS) entry which is preliminary data.</text>
</comment>
<dbReference type="AlphaFoldDB" id="A0A844GC55"/>
<evidence type="ECO:0000313" key="2">
    <source>
        <dbReference type="Proteomes" id="UP000446658"/>
    </source>
</evidence>